<organism evidence="1 2">
    <name type="scientific">Sinosporangium album</name>
    <dbReference type="NCBI Taxonomy" id="504805"/>
    <lineage>
        <taxon>Bacteria</taxon>
        <taxon>Bacillati</taxon>
        <taxon>Actinomycetota</taxon>
        <taxon>Actinomycetes</taxon>
        <taxon>Streptosporangiales</taxon>
        <taxon>Streptosporangiaceae</taxon>
        <taxon>Sinosporangium</taxon>
    </lineage>
</organism>
<dbReference type="InterPro" id="IPR021246">
    <property type="entry name" value="DUF2797"/>
</dbReference>
<keyword evidence="2" id="KW-1185">Reference proteome</keyword>
<name>A0A1G7ZQM0_9ACTN</name>
<evidence type="ECO:0000313" key="1">
    <source>
        <dbReference type="EMBL" id="SDH11013.1"/>
    </source>
</evidence>
<evidence type="ECO:0008006" key="3">
    <source>
        <dbReference type="Google" id="ProtNLM"/>
    </source>
</evidence>
<dbReference type="Proteomes" id="UP000198923">
    <property type="component" value="Unassembled WGS sequence"/>
</dbReference>
<protein>
    <recommendedName>
        <fullName evidence="3">DUF2797 domain-containing protein</fullName>
    </recommendedName>
</protein>
<accession>A0A1G7ZQM0</accession>
<evidence type="ECO:0000313" key="2">
    <source>
        <dbReference type="Proteomes" id="UP000198923"/>
    </source>
</evidence>
<dbReference type="RefSeq" id="WP_176955436.1">
    <property type="nucleotide sequence ID" value="NZ_FNCN01000011.1"/>
</dbReference>
<gene>
    <name evidence="1" type="ORF">SAMN05421505_111161</name>
</gene>
<proteinExistence type="predicted"/>
<sequence length="301" mass="31577">MNGVSPPTWRATRLVWSGEQALLEWSAPDGSATRASPLPVGGGLSFATGSERRCVGIRRAGRRMACPHGAPVEPSSRTAQCPTCRAWDRSDSIAADTRMDDPRPFAVYLAHHGTAGVKVGITAAERGAARLLEQGALASTVLSTGTLASARRVEHLLGSALGLPDRVTTVRKRAARARPGTAAERARDLLAVAERARHLAWPEAQSRCDALVADHADVYGLPADGLRPAAEVLPLAPGCVVTGTTVCRIGSDLYLDSAAGLVVLDTRLSAGWTLGLPRSGATFTAPLRALTRPEGEQDALF</sequence>
<dbReference type="Pfam" id="PF10977">
    <property type="entry name" value="DUF2797"/>
    <property type="match status" value="1"/>
</dbReference>
<dbReference type="EMBL" id="FNCN01000011">
    <property type="protein sequence ID" value="SDH11013.1"/>
    <property type="molecule type" value="Genomic_DNA"/>
</dbReference>
<dbReference type="AlphaFoldDB" id="A0A1G7ZQM0"/>
<reference evidence="1 2" key="1">
    <citation type="submission" date="2016-10" db="EMBL/GenBank/DDBJ databases">
        <authorList>
            <person name="de Groot N.N."/>
        </authorList>
    </citation>
    <scope>NUCLEOTIDE SEQUENCE [LARGE SCALE GENOMIC DNA]</scope>
    <source>
        <strain evidence="1 2">CPCC 201354</strain>
    </source>
</reference>